<keyword evidence="3" id="KW-0285">Flavoprotein</keyword>
<dbReference type="PANTHER" id="PTHR43429:SF3">
    <property type="entry name" value="NITRITE REDUCTASE [NAD(P)H]"/>
    <property type="match status" value="1"/>
</dbReference>
<dbReference type="PRINTS" id="PR00469">
    <property type="entry name" value="PNDRDTASEII"/>
</dbReference>
<dbReference type="Gene3D" id="3.50.50.60">
    <property type="entry name" value="FAD/NAD(P)-binding domain"/>
    <property type="match status" value="2"/>
</dbReference>
<evidence type="ECO:0000256" key="1">
    <source>
        <dbReference type="ARBA" id="ARBA00001974"/>
    </source>
</evidence>
<dbReference type="AlphaFoldDB" id="A0A937FY99"/>
<gene>
    <name evidence="6" type="ORF">JMN32_11875</name>
</gene>
<dbReference type="RefSeq" id="WP_202856542.1">
    <property type="nucleotide sequence ID" value="NZ_JAEUGD010000042.1"/>
</dbReference>
<organism evidence="6 7">
    <name type="scientific">Fulvivirga marina</name>
    <dbReference type="NCBI Taxonomy" id="2494733"/>
    <lineage>
        <taxon>Bacteria</taxon>
        <taxon>Pseudomonadati</taxon>
        <taxon>Bacteroidota</taxon>
        <taxon>Cytophagia</taxon>
        <taxon>Cytophagales</taxon>
        <taxon>Fulvivirgaceae</taxon>
        <taxon>Fulvivirga</taxon>
    </lineage>
</organism>
<dbReference type="Proteomes" id="UP000614216">
    <property type="component" value="Unassembled WGS sequence"/>
</dbReference>
<evidence type="ECO:0000256" key="2">
    <source>
        <dbReference type="ARBA" id="ARBA00006442"/>
    </source>
</evidence>
<dbReference type="PRINTS" id="PR00368">
    <property type="entry name" value="FADPNR"/>
</dbReference>
<proteinExistence type="inferred from homology"/>
<dbReference type="Pfam" id="PF07992">
    <property type="entry name" value="Pyr_redox_2"/>
    <property type="match status" value="1"/>
</dbReference>
<protein>
    <submittedName>
        <fullName evidence="6">FAD-dependent oxidoreductase</fullName>
    </submittedName>
</protein>
<evidence type="ECO:0000256" key="3">
    <source>
        <dbReference type="ARBA" id="ARBA00022630"/>
    </source>
</evidence>
<evidence type="ECO:0000259" key="5">
    <source>
        <dbReference type="Pfam" id="PF07992"/>
    </source>
</evidence>
<dbReference type="InterPro" id="IPR036188">
    <property type="entry name" value="FAD/NAD-bd_sf"/>
</dbReference>
<comment type="cofactor">
    <cofactor evidence="1">
        <name>FAD</name>
        <dbReference type="ChEBI" id="CHEBI:57692"/>
    </cofactor>
</comment>
<keyword evidence="7" id="KW-1185">Reference proteome</keyword>
<comment type="similarity">
    <text evidence="2">Belongs to the FAD-dependent oxidoreductase family.</text>
</comment>
<dbReference type="InterPro" id="IPR050260">
    <property type="entry name" value="FAD-bd_OxRdtase"/>
</dbReference>
<keyword evidence="4" id="KW-0274">FAD</keyword>
<dbReference type="EMBL" id="JAEUGD010000042">
    <property type="protein sequence ID" value="MBL6447012.1"/>
    <property type="molecule type" value="Genomic_DNA"/>
</dbReference>
<comment type="caution">
    <text evidence="6">The sequence shown here is derived from an EMBL/GenBank/DDBJ whole genome shotgun (WGS) entry which is preliminary data.</text>
</comment>
<sequence>MKHVVIIGNGIAGITAARHIRKNSDFNITVISAESEYFWSRTALMYIYMGHMKYEHTKPYEDWFWKKNRINLVHDYVKAIDTSSKKLLFDQNKPLSYDILILATGAQPNKFGWPGQDLKGVSGMVSLQDLKKIEDHTKNINRGVIIGGGLIGIELAEMLNSRNIPVSFLVRESQFWDNVLPQQEASMISRHIKQHHIDLRLKTELKEILSDDHGYVRAVVTGDGVEIPCQFVGLTAGVHPNIKLVKESTIETNRGILVNEFLETNIPDIYAIGDCAEHKHPPPGRAPVEQVWYTGRIMGETVAQTVSGNKTAYQPGPWFNSAKFFDIEYQTYGRVWNKLKENEAEFYWEHESEQLAMHFVFDKVSKTFLGINSFGIRLRHEFFDQWLKNSVSIDHVLKHLKEANFDPEFFKSYEEDIISAYKADYPDSKVSIKRKKVLGIF</sequence>
<evidence type="ECO:0000256" key="4">
    <source>
        <dbReference type="ARBA" id="ARBA00022827"/>
    </source>
</evidence>
<dbReference type="SUPFAM" id="SSF51905">
    <property type="entry name" value="FAD/NAD(P)-binding domain"/>
    <property type="match status" value="1"/>
</dbReference>
<feature type="domain" description="FAD/NAD(P)-binding" evidence="5">
    <location>
        <begin position="3"/>
        <end position="280"/>
    </location>
</feature>
<reference evidence="6" key="1">
    <citation type="submission" date="2021-01" db="EMBL/GenBank/DDBJ databases">
        <title>Fulvivirga kasyanovii gen. nov., sp nov., a novel member of the phylum Bacteroidetes isolated from seawater in a mussel farm.</title>
        <authorList>
            <person name="Zhao L.-H."/>
            <person name="Wang Z.-J."/>
        </authorList>
    </citation>
    <scope>NUCLEOTIDE SEQUENCE</scope>
    <source>
        <strain evidence="6">29W222</strain>
    </source>
</reference>
<dbReference type="PANTHER" id="PTHR43429">
    <property type="entry name" value="PYRIDINE NUCLEOTIDE-DISULFIDE OXIDOREDUCTASE DOMAIN-CONTAINING"/>
    <property type="match status" value="1"/>
</dbReference>
<evidence type="ECO:0000313" key="6">
    <source>
        <dbReference type="EMBL" id="MBL6447012.1"/>
    </source>
</evidence>
<name>A0A937FY99_9BACT</name>
<dbReference type="GO" id="GO:0016491">
    <property type="term" value="F:oxidoreductase activity"/>
    <property type="evidence" value="ECO:0007669"/>
    <property type="project" value="InterPro"/>
</dbReference>
<evidence type="ECO:0000313" key="7">
    <source>
        <dbReference type="Proteomes" id="UP000614216"/>
    </source>
</evidence>
<accession>A0A937FY99</accession>
<dbReference type="InterPro" id="IPR023753">
    <property type="entry name" value="FAD/NAD-binding_dom"/>
</dbReference>